<feature type="transmembrane region" description="Helical" evidence="8">
    <location>
        <begin position="192"/>
        <end position="210"/>
    </location>
</feature>
<feature type="transmembrane region" description="Helical" evidence="8">
    <location>
        <begin position="71"/>
        <end position="90"/>
    </location>
</feature>
<dbReference type="Proteomes" id="UP001197770">
    <property type="component" value="Unassembled WGS sequence"/>
</dbReference>
<keyword evidence="6 8" id="KW-1133">Transmembrane helix</keyword>
<keyword evidence="7 8" id="KW-0472">Membrane</keyword>
<comment type="subcellular location">
    <subcellularLocation>
        <location evidence="1 8">Cell membrane</location>
        <topology evidence="1 8">Multi-pass membrane protein</topology>
    </subcellularLocation>
</comment>
<dbReference type="Pfam" id="PF01925">
    <property type="entry name" value="TauE"/>
    <property type="match status" value="1"/>
</dbReference>
<dbReference type="EMBL" id="JAJGMW010000021">
    <property type="protein sequence ID" value="MCC4213955.1"/>
    <property type="molecule type" value="Genomic_DNA"/>
</dbReference>
<dbReference type="PANTHER" id="PTHR30269:SF37">
    <property type="entry name" value="MEMBRANE TRANSPORTER PROTEIN"/>
    <property type="match status" value="1"/>
</dbReference>
<feature type="transmembrane region" description="Helical" evidence="8">
    <location>
        <begin position="96"/>
        <end position="116"/>
    </location>
</feature>
<evidence type="ECO:0000256" key="3">
    <source>
        <dbReference type="ARBA" id="ARBA00022448"/>
    </source>
</evidence>
<organism evidence="9 10">
    <name type="scientific">Leeuwenhoekiella parthenopeia</name>
    <dbReference type="NCBI Taxonomy" id="2890320"/>
    <lineage>
        <taxon>Bacteria</taxon>
        <taxon>Pseudomonadati</taxon>
        <taxon>Bacteroidota</taxon>
        <taxon>Flavobacteriia</taxon>
        <taxon>Flavobacteriales</taxon>
        <taxon>Flavobacteriaceae</taxon>
        <taxon>Leeuwenhoekiella</taxon>
    </lineage>
</organism>
<feature type="transmembrane region" description="Helical" evidence="8">
    <location>
        <begin position="128"/>
        <end position="148"/>
    </location>
</feature>
<name>A0ABS8GWD1_9FLAO</name>
<comment type="caution">
    <text evidence="9">The sequence shown here is derived from an EMBL/GenBank/DDBJ whole genome shotgun (WGS) entry which is preliminary data.</text>
</comment>
<comment type="similarity">
    <text evidence="2 8">Belongs to the 4-toluene sulfonate uptake permease (TSUP) (TC 2.A.102) family.</text>
</comment>
<evidence type="ECO:0000256" key="7">
    <source>
        <dbReference type="ARBA" id="ARBA00023136"/>
    </source>
</evidence>
<dbReference type="PANTHER" id="PTHR30269">
    <property type="entry name" value="TRANSMEMBRANE PROTEIN YFCA"/>
    <property type="match status" value="1"/>
</dbReference>
<protein>
    <recommendedName>
        <fullName evidence="8">Probable membrane transporter protein</fullName>
    </recommendedName>
</protein>
<sequence length="242" mass="26332">MLDRYLPVFIILSLLAEILGTVGGFGSSVFFVPIANFFWDFQSVLGITALYHVSSNLTKIAFFNKGLDKKLLIQLGVPAVVFVIIGGYFSQYINSVYLNYLLGIFLVSLSLIFLIFKKLAVKPTSKNAMIGGTLSGLSAGILGTGGAIRGITLAAFKMDKNKFIATSAVIDLAVDVSRTVVYYLNGYMRADLLYLIPVLILVGIGGTWIGKRILNRICQDQFRTIVLVLILGIGIVSIFSNL</sequence>
<evidence type="ECO:0000256" key="8">
    <source>
        <dbReference type="RuleBase" id="RU363041"/>
    </source>
</evidence>
<keyword evidence="10" id="KW-1185">Reference proteome</keyword>
<accession>A0ABS8GWD1</accession>
<dbReference type="InterPro" id="IPR052017">
    <property type="entry name" value="TSUP"/>
</dbReference>
<evidence type="ECO:0000256" key="5">
    <source>
        <dbReference type="ARBA" id="ARBA00022692"/>
    </source>
</evidence>
<reference evidence="9 10" key="1">
    <citation type="submission" date="2021-11" db="EMBL/GenBank/DDBJ databases">
        <title>Seasonal and diel survey of microbial diversity of the Tyrrhenian coast.</title>
        <authorList>
            <person name="Gattoni G."/>
            <person name="Corral P."/>
        </authorList>
    </citation>
    <scope>NUCLEOTIDE SEQUENCE [LARGE SCALE GENOMIC DNA]</scope>
    <source>
        <strain evidence="9 10">Mr9</strain>
    </source>
</reference>
<evidence type="ECO:0000256" key="1">
    <source>
        <dbReference type="ARBA" id="ARBA00004651"/>
    </source>
</evidence>
<evidence type="ECO:0000256" key="2">
    <source>
        <dbReference type="ARBA" id="ARBA00009142"/>
    </source>
</evidence>
<evidence type="ECO:0000256" key="4">
    <source>
        <dbReference type="ARBA" id="ARBA00022475"/>
    </source>
</evidence>
<dbReference type="RefSeq" id="WP_228231027.1">
    <property type="nucleotide sequence ID" value="NZ_JAJGMW010000021.1"/>
</dbReference>
<keyword evidence="5 8" id="KW-0812">Transmembrane</keyword>
<feature type="transmembrane region" description="Helical" evidence="8">
    <location>
        <begin position="222"/>
        <end position="240"/>
    </location>
</feature>
<evidence type="ECO:0000256" key="6">
    <source>
        <dbReference type="ARBA" id="ARBA00022989"/>
    </source>
</evidence>
<dbReference type="InterPro" id="IPR002781">
    <property type="entry name" value="TM_pro_TauE-like"/>
</dbReference>
<keyword evidence="4 8" id="KW-1003">Cell membrane</keyword>
<gene>
    <name evidence="9" type="ORF">LLW17_14585</name>
</gene>
<keyword evidence="3" id="KW-0813">Transport</keyword>
<proteinExistence type="inferred from homology"/>
<evidence type="ECO:0000313" key="9">
    <source>
        <dbReference type="EMBL" id="MCC4213955.1"/>
    </source>
</evidence>
<evidence type="ECO:0000313" key="10">
    <source>
        <dbReference type="Proteomes" id="UP001197770"/>
    </source>
</evidence>